<accession>A0A2P2IJF7</accession>
<organism evidence="1">
    <name type="scientific">Rhizophora mucronata</name>
    <name type="common">Asiatic mangrove</name>
    <dbReference type="NCBI Taxonomy" id="61149"/>
    <lineage>
        <taxon>Eukaryota</taxon>
        <taxon>Viridiplantae</taxon>
        <taxon>Streptophyta</taxon>
        <taxon>Embryophyta</taxon>
        <taxon>Tracheophyta</taxon>
        <taxon>Spermatophyta</taxon>
        <taxon>Magnoliopsida</taxon>
        <taxon>eudicotyledons</taxon>
        <taxon>Gunneridae</taxon>
        <taxon>Pentapetalae</taxon>
        <taxon>rosids</taxon>
        <taxon>fabids</taxon>
        <taxon>Malpighiales</taxon>
        <taxon>Rhizophoraceae</taxon>
        <taxon>Rhizophora</taxon>
    </lineage>
</organism>
<evidence type="ECO:0000313" key="1">
    <source>
        <dbReference type="EMBL" id="MBW81364.1"/>
    </source>
</evidence>
<dbReference type="AlphaFoldDB" id="A0A2P2IJF7"/>
<name>A0A2P2IJF7_RHIMU</name>
<sequence>MAECGIEEQKGIALNPFLSQLSSFAHVFPFSSHIFWLFIPFPC</sequence>
<proteinExistence type="predicted"/>
<reference evidence="1" key="1">
    <citation type="submission" date="2018-02" db="EMBL/GenBank/DDBJ databases">
        <title>Rhizophora mucronata_Transcriptome.</title>
        <authorList>
            <person name="Meera S.P."/>
            <person name="Sreeshan A."/>
            <person name="Augustine A."/>
        </authorList>
    </citation>
    <scope>NUCLEOTIDE SEQUENCE</scope>
    <source>
        <tissue evidence="1">Leaf</tissue>
    </source>
</reference>
<dbReference type="EMBL" id="GGEC01000881">
    <property type="protein sequence ID" value="MBW81364.1"/>
    <property type="molecule type" value="Transcribed_RNA"/>
</dbReference>
<protein>
    <submittedName>
        <fullName evidence="1">Uncharacterized protein</fullName>
    </submittedName>
</protein>